<name>A0A4W5KFL4_9TELE</name>
<dbReference type="Ensembl" id="ENSHHUT00000016369.1">
    <property type="protein sequence ID" value="ENSHHUP00000015813.1"/>
    <property type="gene ID" value="ENSHHUG00000009843.1"/>
</dbReference>
<dbReference type="STRING" id="62062.ENSHHUP00000015813"/>
<dbReference type="AlphaFoldDB" id="A0A4W5KFL4"/>
<dbReference type="Proteomes" id="UP000314982">
    <property type="component" value="Unassembled WGS sequence"/>
</dbReference>
<accession>A0A4W5KFL4</accession>
<reference evidence="1" key="2">
    <citation type="submission" date="2025-08" db="UniProtKB">
        <authorList>
            <consortium name="Ensembl"/>
        </authorList>
    </citation>
    <scope>IDENTIFICATION</scope>
</reference>
<sequence length="102" mass="11537">MEDKVERFKKAVEYFSSASKPRPLSMGPSPYLWFGPVPFGSLPGHMGAMQPGKNQVGFTSLMYSPFRKCTHLFMPHLFVTDGVKNGLHSFSLIYTQYPIMTK</sequence>
<reference evidence="1" key="3">
    <citation type="submission" date="2025-09" db="UniProtKB">
        <authorList>
            <consortium name="Ensembl"/>
        </authorList>
    </citation>
    <scope>IDENTIFICATION</scope>
</reference>
<organism evidence="1 2">
    <name type="scientific">Hucho hucho</name>
    <name type="common">huchen</name>
    <dbReference type="NCBI Taxonomy" id="62062"/>
    <lineage>
        <taxon>Eukaryota</taxon>
        <taxon>Metazoa</taxon>
        <taxon>Chordata</taxon>
        <taxon>Craniata</taxon>
        <taxon>Vertebrata</taxon>
        <taxon>Euteleostomi</taxon>
        <taxon>Actinopterygii</taxon>
        <taxon>Neopterygii</taxon>
        <taxon>Teleostei</taxon>
        <taxon>Protacanthopterygii</taxon>
        <taxon>Salmoniformes</taxon>
        <taxon>Salmonidae</taxon>
        <taxon>Salmoninae</taxon>
        <taxon>Hucho</taxon>
    </lineage>
</organism>
<reference evidence="2" key="1">
    <citation type="submission" date="2018-06" db="EMBL/GenBank/DDBJ databases">
        <title>Genome assembly of Danube salmon.</title>
        <authorList>
            <person name="Macqueen D.J."/>
            <person name="Gundappa M.K."/>
        </authorList>
    </citation>
    <scope>NUCLEOTIDE SEQUENCE [LARGE SCALE GENOMIC DNA]</scope>
</reference>
<evidence type="ECO:0000313" key="1">
    <source>
        <dbReference type="Ensembl" id="ENSHHUP00000015813.1"/>
    </source>
</evidence>
<keyword evidence="2" id="KW-1185">Reference proteome</keyword>
<proteinExistence type="predicted"/>
<protein>
    <submittedName>
        <fullName evidence="1">Uncharacterized protein</fullName>
    </submittedName>
</protein>
<evidence type="ECO:0000313" key="2">
    <source>
        <dbReference type="Proteomes" id="UP000314982"/>
    </source>
</evidence>